<dbReference type="PANTHER" id="PTHR30085:SF6">
    <property type="entry name" value="ABC TRANSPORTER GLUTAMINE-BINDING PROTEIN GLNH"/>
    <property type="match status" value="1"/>
</dbReference>
<keyword evidence="3" id="KW-0732">Signal</keyword>
<reference evidence="6 7" key="1">
    <citation type="journal article" date="2009" name="J. Bacteriol.">
        <title>Genome sequences of three Agrobacterium biovars help elucidate the evolution of multichromosome genomes in bacteria.</title>
        <authorList>
            <person name="Slater S.C."/>
            <person name="Goldman B.S."/>
            <person name="Goodner B."/>
            <person name="Setubal J.C."/>
            <person name="Farrand S.K."/>
            <person name="Nester E.W."/>
            <person name="Burr T.J."/>
            <person name="Banta L."/>
            <person name="Dickerman A.W."/>
            <person name="Paulsen I."/>
            <person name="Otten L."/>
            <person name="Suen G."/>
            <person name="Welch R."/>
            <person name="Almeida N.F."/>
            <person name="Arnold F."/>
            <person name="Burton O.T."/>
            <person name="Du Z."/>
            <person name="Ewing A."/>
            <person name="Godsy E."/>
            <person name="Heisel S."/>
            <person name="Houmiel K.L."/>
            <person name="Jhaveri J."/>
            <person name="Lu J."/>
            <person name="Miller N.M."/>
            <person name="Norton S."/>
            <person name="Chen Q."/>
            <person name="Phoolcharoen W."/>
            <person name="Ohlin V."/>
            <person name="Ondrusek D."/>
            <person name="Pride N."/>
            <person name="Stricklin S.L."/>
            <person name="Sun J."/>
            <person name="Wheeler C."/>
            <person name="Wilson L."/>
            <person name="Zhu H."/>
            <person name="Wood D.W."/>
        </authorList>
    </citation>
    <scope>NUCLEOTIDE SEQUENCE [LARGE SCALE GENOMIC DNA]</scope>
    <source>
        <strain evidence="7">K84 / ATCC BAA-868</strain>
    </source>
</reference>
<dbReference type="KEGG" id="ara:Arad_8889"/>
<dbReference type="GO" id="GO:0005576">
    <property type="term" value="C:extracellular region"/>
    <property type="evidence" value="ECO:0007669"/>
    <property type="project" value="TreeGrafter"/>
</dbReference>
<accession>B9JJG0</accession>
<dbReference type="eggNOG" id="COG0834">
    <property type="taxonomic scope" value="Bacteria"/>
</dbReference>
<evidence type="ECO:0000313" key="6">
    <source>
        <dbReference type="EMBL" id="ACM30052.1"/>
    </source>
</evidence>
<dbReference type="GO" id="GO:0030288">
    <property type="term" value="C:outer membrane-bounded periplasmic space"/>
    <property type="evidence" value="ECO:0007669"/>
    <property type="project" value="TreeGrafter"/>
</dbReference>
<evidence type="ECO:0000313" key="7">
    <source>
        <dbReference type="Proteomes" id="UP000001600"/>
    </source>
</evidence>
<keyword evidence="2" id="KW-0813">Transport</keyword>
<dbReference type="Pfam" id="PF00497">
    <property type="entry name" value="SBP_bac_3"/>
    <property type="match status" value="1"/>
</dbReference>
<dbReference type="SUPFAM" id="SSF53850">
    <property type="entry name" value="Periplasmic binding protein-like II"/>
    <property type="match status" value="1"/>
</dbReference>
<dbReference type="HOGENOM" id="CLU_019602_18_4_5"/>
<sequence>MTVTAFVRRKHSFLLPWEGISMFLKRAFLGLLGGLAIVASVSMPASAESGSVLQSVLSNGKLRIAVLGSLPPYSTVGADGVPVGYDIDIAKKLAAALKVEPEFVVTDIPSRVTSLQTGKVDVTIADFTRNVERSTSVAFSNPYVVTNMRLLVPESAPYKTIDEANAAKIRVAISRGGTAERAVPAHLPNAQIVRFNTQADELSALLSGQVDAMAEDDFYNRKAIGDNQGKLRQVDGSLARAEIAIGVPAGDADWLRVINLFVDQFNASGDNKALFNKWFGFDQPSLQAQY</sequence>
<evidence type="ECO:0000256" key="2">
    <source>
        <dbReference type="ARBA" id="ARBA00022448"/>
    </source>
</evidence>
<evidence type="ECO:0000256" key="4">
    <source>
        <dbReference type="RuleBase" id="RU003744"/>
    </source>
</evidence>
<protein>
    <submittedName>
        <fullName evidence="6">Amino acid ABC transporter</fullName>
    </submittedName>
</protein>
<dbReference type="GO" id="GO:0006865">
    <property type="term" value="P:amino acid transport"/>
    <property type="evidence" value="ECO:0007669"/>
    <property type="project" value="TreeGrafter"/>
</dbReference>
<feature type="domain" description="Solute-binding protein family 3/N-terminal" evidence="5">
    <location>
        <begin position="61"/>
        <end position="282"/>
    </location>
</feature>
<comment type="similarity">
    <text evidence="1 4">Belongs to the bacterial solute-binding protein 3 family.</text>
</comment>
<dbReference type="AlphaFoldDB" id="B9JJG0"/>
<evidence type="ECO:0000259" key="5">
    <source>
        <dbReference type="SMART" id="SM00062"/>
    </source>
</evidence>
<evidence type="ECO:0000256" key="3">
    <source>
        <dbReference type="ARBA" id="ARBA00022729"/>
    </source>
</evidence>
<proteinExistence type="inferred from homology"/>
<dbReference type="SMART" id="SM00062">
    <property type="entry name" value="PBPb"/>
    <property type="match status" value="1"/>
</dbReference>
<gene>
    <name evidence="6" type="ordered locus">Arad_8889</name>
</gene>
<name>B9JJG0_RHIR8</name>
<dbReference type="Proteomes" id="UP000001600">
    <property type="component" value="Chromosome 2"/>
</dbReference>
<dbReference type="PROSITE" id="PS01039">
    <property type="entry name" value="SBP_BACTERIAL_3"/>
    <property type="match status" value="1"/>
</dbReference>
<dbReference type="PANTHER" id="PTHR30085">
    <property type="entry name" value="AMINO ACID ABC TRANSPORTER PERMEASE"/>
    <property type="match status" value="1"/>
</dbReference>
<dbReference type="InterPro" id="IPR018313">
    <property type="entry name" value="SBP_3_CS"/>
</dbReference>
<organism evidence="6 7">
    <name type="scientific">Rhizobium rhizogenes (strain K84 / ATCC BAA-868)</name>
    <name type="common">Agrobacterium radiobacter</name>
    <dbReference type="NCBI Taxonomy" id="311403"/>
    <lineage>
        <taxon>Bacteria</taxon>
        <taxon>Pseudomonadati</taxon>
        <taxon>Pseudomonadota</taxon>
        <taxon>Alphaproteobacteria</taxon>
        <taxon>Hyphomicrobiales</taxon>
        <taxon>Rhizobiaceae</taxon>
        <taxon>Rhizobium/Agrobacterium group</taxon>
        <taxon>Rhizobium</taxon>
    </lineage>
</organism>
<dbReference type="STRING" id="311403.Arad_8889"/>
<evidence type="ECO:0000256" key="1">
    <source>
        <dbReference type="ARBA" id="ARBA00010333"/>
    </source>
</evidence>
<dbReference type="CDD" id="cd13696">
    <property type="entry name" value="PBP2_Atu4678_like"/>
    <property type="match status" value="1"/>
</dbReference>
<dbReference type="InterPro" id="IPR001638">
    <property type="entry name" value="Solute-binding_3/MltF_N"/>
</dbReference>
<dbReference type="Gene3D" id="3.40.190.10">
    <property type="entry name" value="Periplasmic binding protein-like II"/>
    <property type="match status" value="2"/>
</dbReference>
<dbReference type="InterPro" id="IPR051455">
    <property type="entry name" value="Bact_solute-bind_prot3"/>
</dbReference>
<dbReference type="EMBL" id="CP000629">
    <property type="protein sequence ID" value="ACM30052.1"/>
    <property type="molecule type" value="Genomic_DNA"/>
</dbReference>